<feature type="transmembrane region" description="Helical" evidence="7">
    <location>
        <begin position="402"/>
        <end position="424"/>
    </location>
</feature>
<dbReference type="CDD" id="cd06173">
    <property type="entry name" value="MFS_MefA_like"/>
    <property type="match status" value="1"/>
</dbReference>
<dbReference type="InterPro" id="IPR002123">
    <property type="entry name" value="Plipid/glycerol_acylTrfase"/>
</dbReference>
<feature type="transmembrane region" description="Helical" evidence="7">
    <location>
        <begin position="231"/>
        <end position="254"/>
    </location>
</feature>
<feature type="transmembrane region" description="Helical" evidence="7">
    <location>
        <begin position="176"/>
        <end position="198"/>
    </location>
</feature>
<gene>
    <name evidence="9" type="ORF">GCM10010946_01990</name>
</gene>
<dbReference type="SMART" id="SM00563">
    <property type="entry name" value="PlsC"/>
    <property type="match status" value="1"/>
</dbReference>
<feature type="domain" description="Phospholipid/glycerol acyltransferase" evidence="8">
    <location>
        <begin position="457"/>
        <end position="573"/>
    </location>
</feature>
<dbReference type="PANTHER" id="PTHR43266:SF2">
    <property type="entry name" value="MAJOR FACILITATOR SUPERFAMILY (MFS) PROFILE DOMAIN-CONTAINING PROTEIN"/>
    <property type="match status" value="1"/>
</dbReference>
<evidence type="ECO:0000256" key="4">
    <source>
        <dbReference type="ARBA" id="ARBA00022692"/>
    </source>
</evidence>
<feature type="transmembrane region" description="Helical" evidence="7">
    <location>
        <begin position="150"/>
        <end position="170"/>
    </location>
</feature>
<protein>
    <submittedName>
        <fullName evidence="9">MFS transporter</fullName>
    </submittedName>
</protein>
<organism evidence="9 10">
    <name type="scientific">Undibacterium squillarum</name>
    <dbReference type="NCBI Taxonomy" id="1131567"/>
    <lineage>
        <taxon>Bacteria</taxon>
        <taxon>Pseudomonadati</taxon>
        <taxon>Pseudomonadota</taxon>
        <taxon>Betaproteobacteria</taxon>
        <taxon>Burkholderiales</taxon>
        <taxon>Oxalobacteraceae</taxon>
        <taxon>Undibacterium</taxon>
    </lineage>
</organism>
<reference evidence="10" key="1">
    <citation type="journal article" date="2019" name="Int. J. Syst. Evol. Microbiol.">
        <title>The Global Catalogue of Microorganisms (GCM) 10K type strain sequencing project: providing services to taxonomists for standard genome sequencing and annotation.</title>
        <authorList>
            <consortium name="The Broad Institute Genomics Platform"/>
            <consortium name="The Broad Institute Genome Sequencing Center for Infectious Disease"/>
            <person name="Wu L."/>
            <person name="Ma J."/>
        </authorList>
    </citation>
    <scope>NUCLEOTIDE SEQUENCE [LARGE SCALE GENOMIC DNA]</scope>
    <source>
        <strain evidence="10">KCTC 23917</strain>
    </source>
</reference>
<evidence type="ECO:0000256" key="6">
    <source>
        <dbReference type="ARBA" id="ARBA00023136"/>
    </source>
</evidence>
<keyword evidence="4 7" id="KW-0812">Transmembrane</keyword>
<dbReference type="Pfam" id="PF07690">
    <property type="entry name" value="MFS_1"/>
    <property type="match status" value="1"/>
</dbReference>
<dbReference type="RefSeq" id="WP_189355150.1">
    <property type="nucleotide sequence ID" value="NZ_BMYU01000001.1"/>
</dbReference>
<dbReference type="Pfam" id="PF01553">
    <property type="entry name" value="Acyltransferase"/>
    <property type="match status" value="1"/>
</dbReference>
<dbReference type="PANTHER" id="PTHR43266">
    <property type="entry name" value="MACROLIDE-EFFLUX PROTEIN"/>
    <property type="match status" value="1"/>
</dbReference>
<evidence type="ECO:0000256" key="7">
    <source>
        <dbReference type="SAM" id="Phobius"/>
    </source>
</evidence>
<keyword evidence="3" id="KW-1003">Cell membrane</keyword>
<sequence>MSSNSQFSLMRQKRFAPFFWTQFLGAFNDNVFKTALLTVLTFDALHWTNMPVSLLNQLIPGLFILPFVILSASAGQLADKKEKGWLARRVKLLEIVIMLVCAYGWLQHNVWVLIGGVAGMGIHSTLFGPVKYAYLPQHLHTDELIGGNGLIEMGTFVGILLGEILGAMLVSHGDGGVMLVAGITIGIAVLGYIASLGIPESPAADPDLKMNWNPVTETIRNIAFSKQNRPVFLSLLGNSWFWFYGAIILAQFPLFAKDFLRGDHSVFVLLLTVFSFGIGAGSLLCEKLSGHKVEIGLVPFGSIGLSLFGIDLALASQAYVAAQNVTAMQFVMQPGAIRLLADIVLLGVFGGFYIVPLFALIQTRCEPGHLSRTIAGMNILNALFMVVASLAASAMLVKGFTIPQIFLATAILNVFVAAYIFSLVPEFLMRFLAWILIHTIHKVRGIGTEHIPEQGPAVLVCNHVSYLDAVVLMACSPRPVRFVMDHNIFKIPLISWIFRTAKTIPIAPAKEDKWLMEKSFIDIAQALEEGELVCIFPEGRLTGNGDINQFKGGVMKIIERTPVPVIPMALRGLWGSIFSRDKTNPFERAFRRGPFSRLELVVGEPMLPTAVTPEILQERVTALRGNWR</sequence>
<dbReference type="SUPFAM" id="SSF103473">
    <property type="entry name" value="MFS general substrate transporter"/>
    <property type="match status" value="1"/>
</dbReference>
<keyword evidence="6 7" id="KW-0472">Membrane</keyword>
<evidence type="ECO:0000256" key="5">
    <source>
        <dbReference type="ARBA" id="ARBA00022989"/>
    </source>
</evidence>
<dbReference type="InterPro" id="IPR011701">
    <property type="entry name" value="MFS"/>
</dbReference>
<evidence type="ECO:0000256" key="2">
    <source>
        <dbReference type="ARBA" id="ARBA00022448"/>
    </source>
</evidence>
<comment type="subcellular location">
    <subcellularLocation>
        <location evidence="1">Cell membrane</location>
        <topology evidence="1">Multi-pass membrane protein</topology>
    </subcellularLocation>
</comment>
<dbReference type="SUPFAM" id="SSF69593">
    <property type="entry name" value="Glycerol-3-phosphate (1)-acyltransferase"/>
    <property type="match status" value="1"/>
</dbReference>
<keyword evidence="2" id="KW-0813">Transport</keyword>
<feature type="transmembrane region" description="Helical" evidence="7">
    <location>
        <begin position="297"/>
        <end position="319"/>
    </location>
</feature>
<dbReference type="InterPro" id="IPR036259">
    <property type="entry name" value="MFS_trans_sf"/>
</dbReference>
<evidence type="ECO:0000256" key="3">
    <source>
        <dbReference type="ARBA" id="ARBA00022475"/>
    </source>
</evidence>
<evidence type="ECO:0000259" key="8">
    <source>
        <dbReference type="SMART" id="SM00563"/>
    </source>
</evidence>
<name>A0ABQ2XSF7_9BURK</name>
<dbReference type="CDD" id="cd07989">
    <property type="entry name" value="LPLAT_AGPAT-like"/>
    <property type="match status" value="1"/>
</dbReference>
<feature type="transmembrane region" description="Helical" evidence="7">
    <location>
        <begin position="112"/>
        <end position="130"/>
    </location>
</feature>
<keyword evidence="10" id="KW-1185">Reference proteome</keyword>
<proteinExistence type="predicted"/>
<dbReference type="Proteomes" id="UP000653343">
    <property type="component" value="Unassembled WGS sequence"/>
</dbReference>
<evidence type="ECO:0000313" key="9">
    <source>
        <dbReference type="EMBL" id="GGX28806.1"/>
    </source>
</evidence>
<feature type="transmembrane region" description="Helical" evidence="7">
    <location>
        <begin position="373"/>
        <end position="396"/>
    </location>
</feature>
<accession>A0ABQ2XSF7</accession>
<feature type="transmembrane region" description="Helical" evidence="7">
    <location>
        <begin position="58"/>
        <end position="78"/>
    </location>
</feature>
<evidence type="ECO:0000256" key="1">
    <source>
        <dbReference type="ARBA" id="ARBA00004651"/>
    </source>
</evidence>
<feature type="transmembrane region" description="Helical" evidence="7">
    <location>
        <begin position="266"/>
        <end position="285"/>
    </location>
</feature>
<feature type="transmembrane region" description="Helical" evidence="7">
    <location>
        <begin position="90"/>
        <end position="106"/>
    </location>
</feature>
<dbReference type="EMBL" id="BMYU01000001">
    <property type="protein sequence ID" value="GGX28806.1"/>
    <property type="molecule type" value="Genomic_DNA"/>
</dbReference>
<evidence type="ECO:0000313" key="10">
    <source>
        <dbReference type="Proteomes" id="UP000653343"/>
    </source>
</evidence>
<feature type="transmembrane region" description="Helical" evidence="7">
    <location>
        <begin position="339"/>
        <end position="361"/>
    </location>
</feature>
<dbReference type="Gene3D" id="1.20.1250.20">
    <property type="entry name" value="MFS general substrate transporter like domains"/>
    <property type="match status" value="1"/>
</dbReference>
<keyword evidence="5 7" id="KW-1133">Transmembrane helix</keyword>
<comment type="caution">
    <text evidence="9">The sequence shown here is derived from an EMBL/GenBank/DDBJ whole genome shotgun (WGS) entry which is preliminary data.</text>
</comment>